<proteinExistence type="inferred from homology"/>
<evidence type="ECO:0000256" key="5">
    <source>
        <dbReference type="ARBA" id="ARBA00022884"/>
    </source>
</evidence>
<organism evidence="7 8">
    <name type="scientific">Paralvinella palmiformis</name>
    <dbReference type="NCBI Taxonomy" id="53620"/>
    <lineage>
        <taxon>Eukaryota</taxon>
        <taxon>Metazoa</taxon>
        <taxon>Spiralia</taxon>
        <taxon>Lophotrochozoa</taxon>
        <taxon>Annelida</taxon>
        <taxon>Polychaeta</taxon>
        <taxon>Sedentaria</taxon>
        <taxon>Canalipalpata</taxon>
        <taxon>Terebellida</taxon>
        <taxon>Terebelliformia</taxon>
        <taxon>Alvinellidae</taxon>
        <taxon>Paralvinella</taxon>
    </lineage>
</organism>
<sequence length="316" mass="37414">MNINKILILTVFVTEELPCTFTKISLIRKRELKSVTRLELTLIRTQRSVDMADDRTQYEELHRFQELFHGRFLEHEAAFILHKFQGLINSVKFVLFSEPAEVQQVLEEERNTWTTVRRKVQRLRREQRSILDKARSGRIDTRCRLFSCAKCDEFWWRRTPSRKQVSRCRRCRTRYNAVPHDREWGWAEFHYLGAQCIIIVRVLGVDLWYLPHEFFLQIWAERNREETYTFAQLQIVLDVKSLTGYGTVTCVHPRSRLMRGLPKVITSSVPHDSTGSTVDTFLSQTDPCKPYDEYFHCLPTIDEDHSGDNVPDSSRQ</sequence>
<keyword evidence="6" id="KW-0539">Nucleus</keyword>
<dbReference type="GO" id="GO:0036464">
    <property type="term" value="C:cytoplasmic ribonucleoprotein granule"/>
    <property type="evidence" value="ECO:0007669"/>
    <property type="project" value="UniProtKB-SubCell"/>
</dbReference>
<dbReference type="InterPro" id="IPR026795">
    <property type="entry name" value="SHFL"/>
</dbReference>
<accession>A0AAD9N7S2</accession>
<keyword evidence="8" id="KW-1185">Reference proteome</keyword>
<dbReference type="PANTHER" id="PTHR16135:SF2">
    <property type="entry name" value="SHIFTLESS ANTIVIRAL INHIBITOR OF RIBOSOMAL FRAMESHIFTING PROTEIN"/>
    <property type="match status" value="1"/>
</dbReference>
<evidence type="ECO:0000256" key="2">
    <source>
        <dbReference type="ARBA" id="ARBA00004331"/>
    </source>
</evidence>
<reference evidence="7" key="1">
    <citation type="journal article" date="2023" name="Mol. Biol. Evol.">
        <title>Third-Generation Sequencing Reveals the Adaptive Role of the Epigenome in Three Deep-Sea Polychaetes.</title>
        <authorList>
            <person name="Perez M."/>
            <person name="Aroh O."/>
            <person name="Sun Y."/>
            <person name="Lan Y."/>
            <person name="Juniper S.K."/>
            <person name="Young C.R."/>
            <person name="Angers B."/>
            <person name="Qian P.Y."/>
        </authorList>
    </citation>
    <scope>NUCLEOTIDE SEQUENCE</scope>
    <source>
        <strain evidence="7">P08H-3</strain>
    </source>
</reference>
<evidence type="ECO:0000256" key="6">
    <source>
        <dbReference type="ARBA" id="ARBA00023242"/>
    </source>
</evidence>
<dbReference type="PANTHER" id="PTHR16135">
    <property type="entry name" value="REPRESSOR OF YIELD OF DENV PROTEIN"/>
    <property type="match status" value="1"/>
</dbReference>
<comment type="subcellular location">
    <subcellularLocation>
        <location evidence="2">Cytoplasm</location>
        <location evidence="2">Cytoplasmic ribonucleoprotein granule</location>
    </subcellularLocation>
    <subcellularLocation>
        <location evidence="1">Nucleus</location>
    </subcellularLocation>
</comment>
<keyword evidence="4" id="KW-0963">Cytoplasm</keyword>
<dbReference type="GO" id="GO:0043022">
    <property type="term" value="F:ribosome binding"/>
    <property type="evidence" value="ECO:0007669"/>
    <property type="project" value="TreeGrafter"/>
</dbReference>
<dbReference type="GO" id="GO:0045087">
    <property type="term" value="P:innate immune response"/>
    <property type="evidence" value="ECO:0007669"/>
    <property type="project" value="TreeGrafter"/>
</dbReference>
<evidence type="ECO:0000313" key="8">
    <source>
        <dbReference type="Proteomes" id="UP001208570"/>
    </source>
</evidence>
<dbReference type="GO" id="GO:0075523">
    <property type="term" value="P:viral translational frameshifting"/>
    <property type="evidence" value="ECO:0007669"/>
    <property type="project" value="TreeGrafter"/>
</dbReference>
<evidence type="ECO:0000256" key="4">
    <source>
        <dbReference type="ARBA" id="ARBA00022490"/>
    </source>
</evidence>
<keyword evidence="5" id="KW-0694">RNA-binding</keyword>
<protein>
    <submittedName>
        <fullName evidence="7">Uncharacterized protein</fullName>
    </submittedName>
</protein>
<dbReference type="GO" id="GO:0005634">
    <property type="term" value="C:nucleus"/>
    <property type="evidence" value="ECO:0007669"/>
    <property type="project" value="UniProtKB-SubCell"/>
</dbReference>
<name>A0AAD9N7S2_9ANNE</name>
<evidence type="ECO:0000313" key="7">
    <source>
        <dbReference type="EMBL" id="KAK2157239.1"/>
    </source>
</evidence>
<dbReference type="Proteomes" id="UP001208570">
    <property type="component" value="Unassembled WGS sequence"/>
</dbReference>
<evidence type="ECO:0000256" key="1">
    <source>
        <dbReference type="ARBA" id="ARBA00004123"/>
    </source>
</evidence>
<dbReference type="AlphaFoldDB" id="A0AAD9N7S2"/>
<dbReference type="GO" id="GO:1990825">
    <property type="term" value="F:sequence-specific mRNA binding"/>
    <property type="evidence" value="ECO:0007669"/>
    <property type="project" value="TreeGrafter"/>
</dbReference>
<evidence type="ECO:0000256" key="3">
    <source>
        <dbReference type="ARBA" id="ARBA00005469"/>
    </source>
</evidence>
<comment type="caution">
    <text evidence="7">The sequence shown here is derived from an EMBL/GenBank/DDBJ whole genome shotgun (WGS) entry which is preliminary data.</text>
</comment>
<dbReference type="Pfam" id="PF15135">
    <property type="entry name" value="UPF0515"/>
    <property type="match status" value="2"/>
</dbReference>
<gene>
    <name evidence="7" type="ORF">LSH36_195g07006</name>
</gene>
<dbReference type="EMBL" id="JAODUP010000195">
    <property type="protein sequence ID" value="KAK2157239.1"/>
    <property type="molecule type" value="Genomic_DNA"/>
</dbReference>
<comment type="similarity">
    <text evidence="3">Belongs to the SHFL family.</text>
</comment>